<dbReference type="GO" id="GO:0046983">
    <property type="term" value="F:protein dimerization activity"/>
    <property type="evidence" value="ECO:0007669"/>
    <property type="project" value="InterPro"/>
</dbReference>
<keyword evidence="9" id="KW-1133">Transmembrane helix</keyword>
<feature type="domain" description="Histidine kinase/HSP90-like ATPase" evidence="10">
    <location>
        <begin position="169"/>
        <end position="253"/>
    </location>
</feature>
<gene>
    <name evidence="12" type="ORF">E4635_00855</name>
</gene>
<dbReference type="GO" id="GO:0005524">
    <property type="term" value="F:ATP binding"/>
    <property type="evidence" value="ECO:0007669"/>
    <property type="project" value="UniProtKB-KW"/>
</dbReference>
<dbReference type="PANTHER" id="PTHR24421:SF10">
    <property type="entry name" value="NITRATE_NITRITE SENSOR PROTEIN NARQ"/>
    <property type="match status" value="1"/>
</dbReference>
<feature type="domain" description="Signal transduction histidine kinase subgroup 3 dimerisation and phosphoacceptor" evidence="11">
    <location>
        <begin position="65"/>
        <end position="123"/>
    </location>
</feature>
<evidence type="ECO:0000256" key="3">
    <source>
        <dbReference type="ARBA" id="ARBA00022553"/>
    </source>
</evidence>
<dbReference type="EC" id="2.7.13.3" evidence="2"/>
<dbReference type="EMBL" id="SRLH01000001">
    <property type="protein sequence ID" value="TGD59516.1"/>
    <property type="molecule type" value="Genomic_DNA"/>
</dbReference>
<evidence type="ECO:0000256" key="9">
    <source>
        <dbReference type="SAM" id="Phobius"/>
    </source>
</evidence>
<accession>A0A4Z0LCA0</accession>
<dbReference type="GO" id="GO:0016020">
    <property type="term" value="C:membrane"/>
    <property type="evidence" value="ECO:0007669"/>
    <property type="project" value="InterPro"/>
</dbReference>
<name>A0A4Z0LCA0_9FLAO</name>
<dbReference type="InterPro" id="IPR036890">
    <property type="entry name" value="HATPase_C_sf"/>
</dbReference>
<evidence type="ECO:0000256" key="2">
    <source>
        <dbReference type="ARBA" id="ARBA00012438"/>
    </source>
</evidence>
<feature type="transmembrane region" description="Helical" evidence="9">
    <location>
        <begin position="6"/>
        <end position="31"/>
    </location>
</feature>
<sequence length="257" mass="29541">MLHDVAFGIVIGLIFVSLVVLFCVLLVKLYIQKIKNYTQQLYQKDIDFQKTINTTMVETQEQVLNNISQDLHDDAGQQLTYINFQLENLKLEHPKFREILEPVSQSVGQLSQSIRNISHSLNNQLLLQQDIVKAIITETERLQKNPKTAIILEVTQDVKKELSTNEKIVIYRIFQEITNNCFKHARATRIDIQIRTHPAFVLRVADNGKGFAYPIFEEGKHTLGLQNMKQRAAIIHYELVIESKITEGTAITLSEKL</sequence>
<keyword evidence="3" id="KW-0597">Phosphoprotein</keyword>
<dbReference type="Pfam" id="PF02518">
    <property type="entry name" value="HATPase_c"/>
    <property type="match status" value="1"/>
</dbReference>
<protein>
    <recommendedName>
        <fullName evidence="2">histidine kinase</fullName>
        <ecNumber evidence="2">2.7.13.3</ecNumber>
    </recommendedName>
</protein>
<evidence type="ECO:0000256" key="6">
    <source>
        <dbReference type="ARBA" id="ARBA00022777"/>
    </source>
</evidence>
<evidence type="ECO:0000313" key="13">
    <source>
        <dbReference type="Proteomes" id="UP000297407"/>
    </source>
</evidence>
<evidence type="ECO:0000256" key="7">
    <source>
        <dbReference type="ARBA" id="ARBA00022840"/>
    </source>
</evidence>
<dbReference type="AlphaFoldDB" id="A0A4Z0LCA0"/>
<evidence type="ECO:0000313" key="12">
    <source>
        <dbReference type="EMBL" id="TGD59516.1"/>
    </source>
</evidence>
<keyword evidence="9" id="KW-0812">Transmembrane</keyword>
<dbReference type="RefSeq" id="WP_135524723.1">
    <property type="nucleotide sequence ID" value="NZ_SRLH01000001.1"/>
</dbReference>
<keyword evidence="5" id="KW-0547">Nucleotide-binding</keyword>
<reference evidence="12 13" key="1">
    <citation type="submission" date="2019-04" db="EMBL/GenBank/DDBJ databases">
        <title>Flavobacterium sp. strain DS2-A Genome sequencing and assembly.</title>
        <authorList>
            <person name="Kim I."/>
        </authorList>
    </citation>
    <scope>NUCLEOTIDE SEQUENCE [LARGE SCALE GENOMIC DNA]</scope>
    <source>
        <strain evidence="12 13">DS2-A</strain>
    </source>
</reference>
<comment type="catalytic activity">
    <reaction evidence="1">
        <text>ATP + protein L-histidine = ADP + protein N-phospho-L-histidine.</text>
        <dbReference type="EC" id="2.7.13.3"/>
    </reaction>
</comment>
<evidence type="ECO:0000256" key="8">
    <source>
        <dbReference type="ARBA" id="ARBA00023012"/>
    </source>
</evidence>
<organism evidence="12 13">
    <name type="scientific">Flavobacterium humi</name>
    <dbReference type="NCBI Taxonomy" id="2562683"/>
    <lineage>
        <taxon>Bacteria</taxon>
        <taxon>Pseudomonadati</taxon>
        <taxon>Bacteroidota</taxon>
        <taxon>Flavobacteriia</taxon>
        <taxon>Flavobacteriales</taxon>
        <taxon>Flavobacteriaceae</taxon>
        <taxon>Flavobacterium</taxon>
    </lineage>
</organism>
<keyword evidence="7" id="KW-0067">ATP-binding</keyword>
<dbReference type="InterPro" id="IPR003594">
    <property type="entry name" value="HATPase_dom"/>
</dbReference>
<evidence type="ECO:0000256" key="4">
    <source>
        <dbReference type="ARBA" id="ARBA00022679"/>
    </source>
</evidence>
<proteinExistence type="predicted"/>
<dbReference type="Pfam" id="PF07730">
    <property type="entry name" value="HisKA_3"/>
    <property type="match status" value="1"/>
</dbReference>
<dbReference type="SUPFAM" id="SSF55874">
    <property type="entry name" value="ATPase domain of HSP90 chaperone/DNA topoisomerase II/histidine kinase"/>
    <property type="match status" value="1"/>
</dbReference>
<keyword evidence="4" id="KW-0808">Transferase</keyword>
<comment type="caution">
    <text evidence="12">The sequence shown here is derived from an EMBL/GenBank/DDBJ whole genome shotgun (WGS) entry which is preliminary data.</text>
</comment>
<dbReference type="InterPro" id="IPR050482">
    <property type="entry name" value="Sensor_HK_TwoCompSys"/>
</dbReference>
<keyword evidence="6" id="KW-0418">Kinase</keyword>
<dbReference type="CDD" id="cd16917">
    <property type="entry name" value="HATPase_UhpB-NarQ-NarX-like"/>
    <property type="match status" value="1"/>
</dbReference>
<dbReference type="OrthoDB" id="9760839at2"/>
<dbReference type="InterPro" id="IPR011712">
    <property type="entry name" value="Sig_transdc_His_kin_sub3_dim/P"/>
</dbReference>
<keyword evidence="9" id="KW-0472">Membrane</keyword>
<dbReference type="Gene3D" id="1.20.5.1930">
    <property type="match status" value="1"/>
</dbReference>
<evidence type="ECO:0000259" key="10">
    <source>
        <dbReference type="Pfam" id="PF02518"/>
    </source>
</evidence>
<dbReference type="Gene3D" id="3.30.565.10">
    <property type="entry name" value="Histidine kinase-like ATPase, C-terminal domain"/>
    <property type="match status" value="1"/>
</dbReference>
<keyword evidence="13" id="KW-1185">Reference proteome</keyword>
<dbReference type="GO" id="GO:0000155">
    <property type="term" value="F:phosphorelay sensor kinase activity"/>
    <property type="evidence" value="ECO:0007669"/>
    <property type="project" value="InterPro"/>
</dbReference>
<dbReference type="PANTHER" id="PTHR24421">
    <property type="entry name" value="NITRATE/NITRITE SENSOR PROTEIN NARX-RELATED"/>
    <property type="match status" value="1"/>
</dbReference>
<dbReference type="Proteomes" id="UP000297407">
    <property type="component" value="Unassembled WGS sequence"/>
</dbReference>
<evidence type="ECO:0000256" key="5">
    <source>
        <dbReference type="ARBA" id="ARBA00022741"/>
    </source>
</evidence>
<evidence type="ECO:0000256" key="1">
    <source>
        <dbReference type="ARBA" id="ARBA00000085"/>
    </source>
</evidence>
<evidence type="ECO:0000259" key="11">
    <source>
        <dbReference type="Pfam" id="PF07730"/>
    </source>
</evidence>
<keyword evidence="8" id="KW-0902">Two-component regulatory system</keyword>